<reference evidence="4 6" key="1">
    <citation type="submission" date="2015-10" db="EMBL/GenBank/DDBJ databases">
        <title>The cercosporin biosynthetic gene cluster was horizontally transferred to several fungal lineages and shown to be expanded in Cercospora beticola based on microsynteny with recipient genomes.</title>
        <authorList>
            <person name="De Jonge R."/>
            <person name="Ebert M.K."/>
            <person name="Suttle J.C."/>
            <person name="Jurick Ii W.M."/>
            <person name="Secor G.A."/>
            <person name="Thomma B.P."/>
            <person name="Van De Peer Y."/>
            <person name="Bolton M.D."/>
        </authorList>
    </citation>
    <scope>NUCLEOTIDE SEQUENCE [LARGE SCALE GENOMIC DNA]</scope>
    <source>
        <strain evidence="4 6">09-40</strain>
    </source>
</reference>
<evidence type="ECO:0000313" key="5">
    <source>
        <dbReference type="EMBL" id="WPA97711.1"/>
    </source>
</evidence>
<evidence type="ECO:0000256" key="3">
    <source>
        <dbReference type="SAM" id="MobiDB-lite"/>
    </source>
</evidence>
<reference evidence="5 7" key="2">
    <citation type="submission" date="2023-09" db="EMBL/GenBank/DDBJ databases">
        <title>Complete-Gapless Cercospora beticola genome.</title>
        <authorList>
            <person name="Wyatt N.A."/>
            <person name="Spanner R.E."/>
            <person name="Bolton M.D."/>
        </authorList>
    </citation>
    <scope>NUCLEOTIDE SEQUENCE [LARGE SCALE GENOMIC DNA]</scope>
    <source>
        <strain evidence="5">Cb09-40</strain>
    </source>
</reference>
<feature type="region of interest" description="Disordered" evidence="3">
    <location>
        <begin position="1"/>
        <end position="69"/>
    </location>
</feature>
<dbReference type="Gene3D" id="2.40.160.120">
    <property type="match status" value="1"/>
</dbReference>
<organism evidence="4 6">
    <name type="scientific">Cercospora beticola</name>
    <name type="common">Sugarbeet leaf spot fungus</name>
    <dbReference type="NCBI Taxonomy" id="122368"/>
    <lineage>
        <taxon>Eukaryota</taxon>
        <taxon>Fungi</taxon>
        <taxon>Dikarya</taxon>
        <taxon>Ascomycota</taxon>
        <taxon>Pezizomycotina</taxon>
        <taxon>Dothideomycetes</taxon>
        <taxon>Dothideomycetidae</taxon>
        <taxon>Mycosphaerellales</taxon>
        <taxon>Mycosphaerellaceae</taxon>
        <taxon>Cercospora</taxon>
    </lineage>
</organism>
<feature type="compositionally biased region" description="Polar residues" evidence="3">
    <location>
        <begin position="15"/>
        <end position="42"/>
    </location>
</feature>
<dbReference type="Proteomes" id="UP000230605">
    <property type="component" value="Chromosome 1"/>
</dbReference>
<evidence type="ECO:0000313" key="6">
    <source>
        <dbReference type="Proteomes" id="UP000230605"/>
    </source>
</evidence>
<dbReference type="SUPFAM" id="SSF144000">
    <property type="entry name" value="Oxysterol-binding protein-like"/>
    <property type="match status" value="1"/>
</dbReference>
<dbReference type="InterPro" id="IPR037239">
    <property type="entry name" value="OSBP_sf"/>
</dbReference>
<protein>
    <submittedName>
        <fullName evidence="4">Oxysterol-binding protein-like protein 1</fullName>
    </submittedName>
</protein>
<proteinExistence type="inferred from homology"/>
<dbReference type="GO" id="GO:0032934">
    <property type="term" value="F:sterol binding"/>
    <property type="evidence" value="ECO:0007669"/>
    <property type="project" value="TreeGrafter"/>
</dbReference>
<sequence>MGLLSRKSGKDSAPEDTTATSAPVSGTNTNTSTTPEMVSAKTSLDEDRSGNNTSRPPTASSSTSVSKTEAPIVADGQQVSDASKLKTFLGILRRFLGVTDIAAVRFSLPAQLLEPIPNLEYWHYLDRPETFAAIGDSDDPLERMLACLRFWFTKDLKYVKGKPCKPYNSSLGEFFRCTWEVDPAEAEKTTGDKKPVKVNYITEQTSHHPPISAFVYDCPEKGIEASGYDQLSAKFTGTSVKVTPGNFNQGIFIKLKKRDGEEYQLTHPAAYLTGFLRGPSGLYVSVADVCTITCAKTGLKTFLQYHEEGYFGKAQNRVEGVVYRPADVKSDPVTKLKDVPKEQIVGRIEGVWTEKVWYSPGVTEFKKTKESDRVLLMDVTPLVPVVKKCPPQELQLPNESRKFWGGVTEAIEKKQFGTATERKTALEERQRERAAERQAKGETWTPRYFTNVTENDGKAVLNDLGRKALEGLETGQYQLEEPTEYGAM</sequence>
<dbReference type="GO" id="GO:0016020">
    <property type="term" value="C:membrane"/>
    <property type="evidence" value="ECO:0007669"/>
    <property type="project" value="TreeGrafter"/>
</dbReference>
<dbReference type="InterPro" id="IPR018494">
    <property type="entry name" value="Oxysterol-bd_CS"/>
</dbReference>
<evidence type="ECO:0000256" key="1">
    <source>
        <dbReference type="ARBA" id="ARBA00008842"/>
    </source>
</evidence>
<dbReference type="PANTHER" id="PTHR10972">
    <property type="entry name" value="OXYSTEROL-BINDING PROTEIN-RELATED"/>
    <property type="match status" value="1"/>
</dbReference>
<evidence type="ECO:0000313" key="4">
    <source>
        <dbReference type="EMBL" id="PIB01997.1"/>
    </source>
</evidence>
<keyword evidence="7" id="KW-1185">Reference proteome</keyword>
<dbReference type="Gene3D" id="3.30.70.3490">
    <property type="match status" value="1"/>
</dbReference>
<accession>A0A2G5IAX6</accession>
<dbReference type="PROSITE" id="PS01013">
    <property type="entry name" value="OSBP"/>
    <property type="match status" value="1"/>
</dbReference>
<evidence type="ECO:0000313" key="7">
    <source>
        <dbReference type="Proteomes" id="UP001302367"/>
    </source>
</evidence>
<dbReference type="AlphaFoldDB" id="A0A2G5IAX6"/>
<gene>
    <name evidence="4" type="ORF">CB0940_02154</name>
    <name evidence="5" type="ORF">RHO25_002322</name>
</gene>
<dbReference type="GO" id="GO:0005829">
    <property type="term" value="C:cytosol"/>
    <property type="evidence" value="ECO:0007669"/>
    <property type="project" value="TreeGrafter"/>
</dbReference>
<dbReference type="InterPro" id="IPR000648">
    <property type="entry name" value="Oxysterol-bd"/>
</dbReference>
<comment type="similarity">
    <text evidence="1 2">Belongs to the OSBP family.</text>
</comment>
<name>A0A2G5IAX6_CERBT</name>
<feature type="compositionally biased region" description="Low complexity" evidence="3">
    <location>
        <begin position="53"/>
        <end position="68"/>
    </location>
</feature>
<dbReference type="PANTHER" id="PTHR10972:SF212">
    <property type="entry name" value="OXYSTEROL-BINDING PROTEIN-LIKE PROTEIN 1"/>
    <property type="match status" value="1"/>
</dbReference>
<dbReference type="Pfam" id="PF01237">
    <property type="entry name" value="Oxysterol_BP"/>
    <property type="match status" value="1"/>
</dbReference>
<evidence type="ECO:0000256" key="2">
    <source>
        <dbReference type="RuleBase" id="RU003844"/>
    </source>
</evidence>
<dbReference type="EMBL" id="CP134185">
    <property type="protein sequence ID" value="WPA97711.1"/>
    <property type="molecule type" value="Genomic_DNA"/>
</dbReference>
<dbReference type="EMBL" id="LKMD01000100">
    <property type="protein sequence ID" value="PIB01997.1"/>
    <property type="molecule type" value="Genomic_DNA"/>
</dbReference>
<dbReference type="Proteomes" id="UP001302367">
    <property type="component" value="Chromosome 2"/>
</dbReference>
<dbReference type="OrthoDB" id="48057at2759"/>